<feature type="compositionally biased region" description="Basic and acidic residues" evidence="1">
    <location>
        <begin position="97"/>
        <end position="109"/>
    </location>
</feature>
<dbReference type="SUPFAM" id="SSF51261">
    <property type="entry name" value="Duplicated hybrid motif"/>
    <property type="match status" value="1"/>
</dbReference>
<evidence type="ECO:0000313" key="4">
    <source>
        <dbReference type="Proteomes" id="UP000055590"/>
    </source>
</evidence>
<dbReference type="CDD" id="cd00118">
    <property type="entry name" value="LysM"/>
    <property type="match status" value="1"/>
</dbReference>
<feature type="compositionally biased region" description="Polar residues" evidence="1">
    <location>
        <begin position="126"/>
        <end position="137"/>
    </location>
</feature>
<evidence type="ECO:0000313" key="3">
    <source>
        <dbReference type="EMBL" id="AKU90537.1"/>
    </source>
</evidence>
<accession>A0A0K1PAK8</accession>
<dbReference type="Proteomes" id="UP000055590">
    <property type="component" value="Chromosome"/>
</dbReference>
<feature type="region of interest" description="Disordered" evidence="1">
    <location>
        <begin position="96"/>
        <end position="140"/>
    </location>
</feature>
<dbReference type="Gene3D" id="3.10.350.10">
    <property type="entry name" value="LysM domain"/>
    <property type="match status" value="1"/>
</dbReference>
<feature type="region of interest" description="Disordered" evidence="1">
    <location>
        <begin position="27"/>
        <end position="58"/>
    </location>
</feature>
<feature type="domain" description="LysM" evidence="2">
    <location>
        <begin position="57"/>
        <end position="101"/>
    </location>
</feature>
<dbReference type="STRING" id="1391653.AKJ08_0924"/>
<dbReference type="OrthoDB" id="9795421at2"/>
<keyword evidence="4" id="KW-1185">Reference proteome</keyword>
<dbReference type="Pfam" id="PF01551">
    <property type="entry name" value="Peptidase_M23"/>
    <property type="match status" value="1"/>
</dbReference>
<proteinExistence type="predicted"/>
<protein>
    <submittedName>
        <fullName evidence="3">Membrane protein related to metalloendopeptidase</fullName>
    </submittedName>
</protein>
<dbReference type="InterPro" id="IPR018392">
    <property type="entry name" value="LysM"/>
</dbReference>
<dbReference type="CDD" id="cd12797">
    <property type="entry name" value="M23_peptidase"/>
    <property type="match status" value="1"/>
</dbReference>
<dbReference type="KEGG" id="vin:AKJ08_0924"/>
<reference evidence="3 4" key="1">
    <citation type="submission" date="2015-08" db="EMBL/GenBank/DDBJ databases">
        <authorList>
            <person name="Babu N.S."/>
            <person name="Beckwith C.J."/>
            <person name="Beseler K.G."/>
            <person name="Brison A."/>
            <person name="Carone J.V."/>
            <person name="Caskin T.P."/>
            <person name="Diamond M."/>
            <person name="Durham M.E."/>
            <person name="Foxe J.M."/>
            <person name="Go M."/>
            <person name="Henderson B.A."/>
            <person name="Jones I.B."/>
            <person name="McGettigan J.A."/>
            <person name="Micheletti S.J."/>
            <person name="Nasrallah M.E."/>
            <person name="Ortiz D."/>
            <person name="Piller C.R."/>
            <person name="Privatt S.R."/>
            <person name="Schneider S.L."/>
            <person name="Sharp S."/>
            <person name="Smith T.C."/>
            <person name="Stanton J.D."/>
            <person name="Ullery H.E."/>
            <person name="Wilson R.J."/>
            <person name="Serrano M.G."/>
            <person name="Buck G."/>
            <person name="Lee V."/>
            <person name="Wang Y."/>
            <person name="Carvalho R."/>
            <person name="Voegtly L."/>
            <person name="Shi R."/>
            <person name="Duckworth R."/>
            <person name="Johnson A."/>
            <person name="Loviza R."/>
            <person name="Walstead R."/>
            <person name="Shah Z."/>
            <person name="Kiflezghi M."/>
            <person name="Wade K."/>
            <person name="Ball S.L."/>
            <person name="Bradley K.W."/>
            <person name="Asai D.J."/>
            <person name="Bowman C.A."/>
            <person name="Russell D.A."/>
            <person name="Pope W.H."/>
            <person name="Jacobs-Sera D."/>
            <person name="Hendrix R.W."/>
            <person name="Hatfull G.F."/>
        </authorList>
    </citation>
    <scope>NUCLEOTIDE SEQUENCE [LARGE SCALE GENOMIC DNA]</scope>
    <source>
        <strain evidence="3 4">DSM 27710</strain>
    </source>
</reference>
<dbReference type="EMBL" id="CP012332">
    <property type="protein sequence ID" value="AKU90537.1"/>
    <property type="molecule type" value="Genomic_DNA"/>
</dbReference>
<name>A0A0K1PAK8_9BACT</name>
<dbReference type="InterPro" id="IPR036779">
    <property type="entry name" value="LysM_dom_sf"/>
</dbReference>
<dbReference type="AlphaFoldDB" id="A0A0K1PAK8"/>
<dbReference type="PANTHER" id="PTHR21666">
    <property type="entry name" value="PEPTIDASE-RELATED"/>
    <property type="match status" value="1"/>
</dbReference>
<dbReference type="Gene3D" id="2.70.70.10">
    <property type="entry name" value="Glucose Permease (Domain IIA)"/>
    <property type="match status" value="1"/>
</dbReference>
<dbReference type="SMART" id="SM00257">
    <property type="entry name" value="LysM"/>
    <property type="match status" value="1"/>
</dbReference>
<gene>
    <name evidence="3" type="ORF">AKJ08_0924</name>
</gene>
<dbReference type="InterPro" id="IPR016047">
    <property type="entry name" value="M23ase_b-sheet_dom"/>
</dbReference>
<evidence type="ECO:0000256" key="1">
    <source>
        <dbReference type="SAM" id="MobiDB-lite"/>
    </source>
</evidence>
<organism evidence="3 4">
    <name type="scientific">Vulgatibacter incomptus</name>
    <dbReference type="NCBI Taxonomy" id="1391653"/>
    <lineage>
        <taxon>Bacteria</taxon>
        <taxon>Pseudomonadati</taxon>
        <taxon>Myxococcota</taxon>
        <taxon>Myxococcia</taxon>
        <taxon>Myxococcales</taxon>
        <taxon>Cystobacterineae</taxon>
        <taxon>Vulgatibacteraceae</taxon>
        <taxon>Vulgatibacter</taxon>
    </lineage>
</organism>
<feature type="compositionally biased region" description="Low complexity" evidence="1">
    <location>
        <begin position="110"/>
        <end position="125"/>
    </location>
</feature>
<dbReference type="InterPro" id="IPR011055">
    <property type="entry name" value="Dup_hybrid_motif"/>
</dbReference>
<dbReference type="GO" id="GO:0004222">
    <property type="term" value="F:metalloendopeptidase activity"/>
    <property type="evidence" value="ECO:0007669"/>
    <property type="project" value="TreeGrafter"/>
</dbReference>
<dbReference type="Pfam" id="PF01476">
    <property type="entry name" value="LysM"/>
    <property type="match status" value="1"/>
</dbReference>
<sequence length="262" mass="28009">MVGDLPPRIGPLLLLLALVAGCAAPRASWRQGETPEATEPPAPIDLDEGGGHAERGPVHVVAPGENLYRIALRYGVDMDELADLNEISDPRSLSVGRELRLPAKDRKGAPSESAASTASAESRSPQGRQTISKQPPLSGTPLLDWPVKGVLFSRFGKRGATRHDGIDIAAPEGTAILAAADGDVIYAGVQRGYGRLVILRHEDGLVTIYAHNRENLVRDGMKVRRGQPIGKVGRTGRASGPHCHFEVRRGTTPMEPLDFLPP</sequence>
<dbReference type="RefSeq" id="WP_050724978.1">
    <property type="nucleotide sequence ID" value="NZ_CP012332.1"/>
</dbReference>
<evidence type="ECO:0000259" key="2">
    <source>
        <dbReference type="PROSITE" id="PS51782"/>
    </source>
</evidence>
<dbReference type="PROSITE" id="PS51782">
    <property type="entry name" value="LYSM"/>
    <property type="match status" value="1"/>
</dbReference>
<dbReference type="PATRIC" id="fig|1391653.3.peg.947"/>
<dbReference type="PANTHER" id="PTHR21666:SF270">
    <property type="entry name" value="MUREIN HYDROLASE ACTIVATOR ENVC"/>
    <property type="match status" value="1"/>
</dbReference>
<dbReference type="InterPro" id="IPR050570">
    <property type="entry name" value="Cell_wall_metabolism_enzyme"/>
</dbReference>